<protein>
    <submittedName>
        <fullName evidence="3">Uncharacterized protein</fullName>
    </submittedName>
</protein>
<proteinExistence type="predicted"/>
<dbReference type="CDD" id="cd22191">
    <property type="entry name" value="DPBB_RlpA_EXP_N-like"/>
    <property type="match status" value="1"/>
</dbReference>
<evidence type="ECO:0000256" key="1">
    <source>
        <dbReference type="ARBA" id="ARBA00022729"/>
    </source>
</evidence>
<dbReference type="OrthoDB" id="406505at2759"/>
<evidence type="ECO:0000256" key="2">
    <source>
        <dbReference type="SAM" id="MobiDB-lite"/>
    </source>
</evidence>
<dbReference type="InterPro" id="IPR036908">
    <property type="entry name" value="RlpA-like_sf"/>
</dbReference>
<reference evidence="3 4" key="1">
    <citation type="journal article" date="2015" name="Fungal Genet. Biol.">
        <title>Evolution of novel wood decay mechanisms in Agaricales revealed by the genome sequences of Fistulina hepatica and Cylindrobasidium torrendii.</title>
        <authorList>
            <person name="Floudas D."/>
            <person name="Held B.W."/>
            <person name="Riley R."/>
            <person name="Nagy L.G."/>
            <person name="Koehler G."/>
            <person name="Ransdell A.S."/>
            <person name="Younus H."/>
            <person name="Chow J."/>
            <person name="Chiniquy J."/>
            <person name="Lipzen A."/>
            <person name="Tritt A."/>
            <person name="Sun H."/>
            <person name="Haridas S."/>
            <person name="LaButti K."/>
            <person name="Ohm R.A."/>
            <person name="Kues U."/>
            <person name="Blanchette R.A."/>
            <person name="Grigoriev I.V."/>
            <person name="Minto R.E."/>
            <person name="Hibbett D.S."/>
        </authorList>
    </citation>
    <scope>NUCLEOTIDE SEQUENCE [LARGE SCALE GENOMIC DNA]</scope>
    <source>
        <strain evidence="3 4">ATCC 64428</strain>
    </source>
</reference>
<organism evidence="3 4">
    <name type="scientific">Fistulina hepatica ATCC 64428</name>
    <dbReference type="NCBI Taxonomy" id="1128425"/>
    <lineage>
        <taxon>Eukaryota</taxon>
        <taxon>Fungi</taxon>
        <taxon>Dikarya</taxon>
        <taxon>Basidiomycota</taxon>
        <taxon>Agaricomycotina</taxon>
        <taxon>Agaricomycetes</taxon>
        <taxon>Agaricomycetidae</taxon>
        <taxon>Agaricales</taxon>
        <taxon>Fistulinaceae</taxon>
        <taxon>Fistulina</taxon>
    </lineage>
</organism>
<name>A0A0D7AM02_9AGAR</name>
<dbReference type="EMBL" id="KN881630">
    <property type="protein sequence ID" value="KIY52769.1"/>
    <property type="molecule type" value="Genomic_DNA"/>
</dbReference>
<evidence type="ECO:0000313" key="3">
    <source>
        <dbReference type="EMBL" id="KIY52769.1"/>
    </source>
</evidence>
<keyword evidence="4" id="KW-1185">Reference proteome</keyword>
<feature type="compositionally biased region" description="Low complexity" evidence="2">
    <location>
        <begin position="213"/>
        <end position="232"/>
    </location>
</feature>
<dbReference type="PANTHER" id="PTHR31836">
    <property type="match status" value="1"/>
</dbReference>
<dbReference type="AlphaFoldDB" id="A0A0D7AM02"/>
<sequence length="501" mass="53858">MASATLHCPASFWGTSTDQISLLTVSPLNSSSESTVYLGVLAPGLMFQDIRHEQLHERDIDPHIRLVRTSGRCPNSPIDGPIRNSAGFFTGLTCVLILRMWFGKAVDDFNNTITYMGDDAPAVSASVGNAFVKTVPITYRSSSVQSDHATPLVNFRLVASQPFVQRLRRFPVRSANHHGLSQRLKSQLDLADRAAEATTSIAMPHLKKRCRHNNNSTRNSTSSTAPATVLTSSHMSVSSTTVRLLPTVSDEVSTVHTNVALTSATTATAFVGTTTYTTSATSMSSAAGSGEVTIAAEPSDWPTKTQEYASATASTTSAADPYLEILSEAYNNTNNPLFTREKYSGQMTWYDTGIVACGDTYTDDTMTAAVSHTLYDAWPGADTSATNRNPVCGPYTTGRKTETSSGYETVVAGDEYIYIDGDGLPACDSAVTGGAVQCHVPLSANVSRVQDDGTTKWIIVRIVDRCTGCDEQDIDMTPTAFAELADTSLGRVNATWHFVQY</sequence>
<dbReference type="SUPFAM" id="SSF50685">
    <property type="entry name" value="Barwin-like endoglucanases"/>
    <property type="match status" value="1"/>
</dbReference>
<evidence type="ECO:0000313" key="4">
    <source>
        <dbReference type="Proteomes" id="UP000054144"/>
    </source>
</evidence>
<gene>
    <name evidence="3" type="ORF">FISHEDRAFT_69581</name>
</gene>
<dbReference type="Gene3D" id="2.40.40.10">
    <property type="entry name" value="RlpA-like domain"/>
    <property type="match status" value="1"/>
</dbReference>
<dbReference type="PANTHER" id="PTHR31836:SF28">
    <property type="entry name" value="SRCR DOMAIN-CONTAINING PROTEIN-RELATED"/>
    <property type="match status" value="1"/>
</dbReference>
<accession>A0A0D7AM02</accession>
<keyword evidence="1" id="KW-0732">Signal</keyword>
<dbReference type="InterPro" id="IPR051477">
    <property type="entry name" value="Expansin_CellWall"/>
</dbReference>
<feature type="region of interest" description="Disordered" evidence="2">
    <location>
        <begin position="211"/>
        <end position="232"/>
    </location>
</feature>
<dbReference type="Proteomes" id="UP000054144">
    <property type="component" value="Unassembled WGS sequence"/>
</dbReference>